<accession>A0A1H9SQP4</accession>
<dbReference type="CDD" id="cd00322">
    <property type="entry name" value="FNR_like"/>
    <property type="match status" value="1"/>
</dbReference>
<gene>
    <name evidence="3" type="ORF">SAMN05443377_1153</name>
</gene>
<dbReference type="EMBL" id="FOGZ01000015">
    <property type="protein sequence ID" value="SER87178.1"/>
    <property type="molecule type" value="Genomic_DNA"/>
</dbReference>
<evidence type="ECO:0000313" key="3">
    <source>
        <dbReference type="EMBL" id="SER87178.1"/>
    </source>
</evidence>
<dbReference type="AlphaFoldDB" id="A0A1H9SQP4"/>
<protein>
    <submittedName>
        <fullName evidence="3">Ferredoxin-NADP reductase</fullName>
    </submittedName>
</protein>
<dbReference type="Gene3D" id="2.40.30.10">
    <property type="entry name" value="Translation factors"/>
    <property type="match status" value="1"/>
</dbReference>
<dbReference type="InterPro" id="IPR050415">
    <property type="entry name" value="MRET"/>
</dbReference>
<dbReference type="SUPFAM" id="SSF52343">
    <property type="entry name" value="Ferredoxin reductase-like, C-terminal NADP-linked domain"/>
    <property type="match status" value="1"/>
</dbReference>
<organism evidence="3 4">
    <name type="scientific">Propionibacterium cyclohexanicum</name>
    <dbReference type="NCBI Taxonomy" id="64702"/>
    <lineage>
        <taxon>Bacteria</taxon>
        <taxon>Bacillati</taxon>
        <taxon>Actinomycetota</taxon>
        <taxon>Actinomycetes</taxon>
        <taxon>Propionibacteriales</taxon>
        <taxon>Propionibacteriaceae</taxon>
        <taxon>Propionibacterium</taxon>
    </lineage>
</organism>
<keyword evidence="4" id="KW-1185">Reference proteome</keyword>
<dbReference type="Proteomes" id="UP000198815">
    <property type="component" value="Unassembled WGS sequence"/>
</dbReference>
<dbReference type="RefSeq" id="WP_091969868.1">
    <property type="nucleotide sequence ID" value="NZ_FOGZ01000015.1"/>
</dbReference>
<comment type="cofactor">
    <cofactor evidence="1">
        <name>FAD</name>
        <dbReference type="ChEBI" id="CHEBI:57692"/>
    </cofactor>
</comment>
<dbReference type="GO" id="GO:0016491">
    <property type="term" value="F:oxidoreductase activity"/>
    <property type="evidence" value="ECO:0007669"/>
    <property type="project" value="InterPro"/>
</dbReference>
<reference evidence="4" key="1">
    <citation type="submission" date="2016-10" db="EMBL/GenBank/DDBJ databases">
        <authorList>
            <person name="Varghese N."/>
            <person name="Submissions S."/>
        </authorList>
    </citation>
    <scope>NUCLEOTIDE SEQUENCE [LARGE SCALE GENOMIC DNA]</scope>
    <source>
        <strain evidence="4">DSM 16859</strain>
    </source>
</reference>
<dbReference type="Gene3D" id="3.40.50.80">
    <property type="entry name" value="Nucleotide-binding domain of ferredoxin-NADP reductase (FNR) module"/>
    <property type="match status" value="1"/>
</dbReference>
<dbReference type="PANTHER" id="PTHR47354:SF5">
    <property type="entry name" value="PROTEIN RFBI"/>
    <property type="match status" value="1"/>
</dbReference>
<evidence type="ECO:0000256" key="1">
    <source>
        <dbReference type="ARBA" id="ARBA00001974"/>
    </source>
</evidence>
<dbReference type="Pfam" id="PF00175">
    <property type="entry name" value="NAD_binding_1"/>
    <property type="match status" value="1"/>
</dbReference>
<dbReference type="STRING" id="64702.SAMN05443377_1153"/>
<dbReference type="InterPro" id="IPR017938">
    <property type="entry name" value="Riboflavin_synthase-like_b-brl"/>
</dbReference>
<dbReference type="PANTHER" id="PTHR47354">
    <property type="entry name" value="NADH OXIDOREDUCTASE HCR"/>
    <property type="match status" value="1"/>
</dbReference>
<dbReference type="InterPro" id="IPR039261">
    <property type="entry name" value="FNR_nucleotide-bd"/>
</dbReference>
<proteinExistence type="predicted"/>
<sequence>MASLRLLNAHDEVGNIRTFVFENTSEQWSPGQYQRYALDTVDGDEGARTRYFTIAAAPSEGVVKITTRVSRSAFKQALNGLRPGDRIDVLELGGDFIWDGDDPVVLVAAGIGVTPYRSFLAQRAAAGRRIPAHLLYFGRDDNFAFRSEFGTIGAEHPELTIDYIVGEPVNADTILAKAPESGTRPVYLSGPEAMVDTVGEELTRRGIAVKQDWFPGYDEKDY</sequence>
<dbReference type="InterPro" id="IPR001433">
    <property type="entry name" value="OxRdtase_FAD/NAD-bd"/>
</dbReference>
<dbReference type="SUPFAM" id="SSF63380">
    <property type="entry name" value="Riboflavin synthase domain-like"/>
    <property type="match status" value="1"/>
</dbReference>
<name>A0A1H9SQP4_9ACTN</name>
<evidence type="ECO:0000313" key="4">
    <source>
        <dbReference type="Proteomes" id="UP000198815"/>
    </source>
</evidence>
<evidence type="ECO:0000259" key="2">
    <source>
        <dbReference type="Pfam" id="PF00175"/>
    </source>
</evidence>
<dbReference type="OrthoDB" id="9801223at2"/>
<feature type="domain" description="Oxidoreductase FAD/NAD(P)-binding" evidence="2">
    <location>
        <begin position="106"/>
        <end position="198"/>
    </location>
</feature>